<name>A0A816NCG4_9BILA</name>
<accession>A0A816NCG4</accession>
<evidence type="ECO:0000313" key="2">
    <source>
        <dbReference type="Proteomes" id="UP000663824"/>
    </source>
</evidence>
<gene>
    <name evidence="1" type="ORF">MBJ925_LOCUS10337</name>
</gene>
<sequence length="37" mass="4225">VKLVLVGRATWGVYFALQALLIDNREKIKSGMTEEKF</sequence>
<organism evidence="1 2">
    <name type="scientific">Rotaria magnacalcarata</name>
    <dbReference type="NCBI Taxonomy" id="392030"/>
    <lineage>
        <taxon>Eukaryota</taxon>
        <taxon>Metazoa</taxon>
        <taxon>Spiralia</taxon>
        <taxon>Gnathifera</taxon>
        <taxon>Rotifera</taxon>
        <taxon>Eurotatoria</taxon>
        <taxon>Bdelloidea</taxon>
        <taxon>Philodinida</taxon>
        <taxon>Philodinidae</taxon>
        <taxon>Rotaria</taxon>
    </lineage>
</organism>
<dbReference type="Proteomes" id="UP000663824">
    <property type="component" value="Unassembled WGS sequence"/>
</dbReference>
<comment type="caution">
    <text evidence="1">The sequence shown here is derived from an EMBL/GenBank/DDBJ whole genome shotgun (WGS) entry which is preliminary data.</text>
</comment>
<reference evidence="1" key="1">
    <citation type="submission" date="2021-02" db="EMBL/GenBank/DDBJ databases">
        <authorList>
            <person name="Nowell W R."/>
        </authorList>
    </citation>
    <scope>NUCLEOTIDE SEQUENCE</scope>
</reference>
<evidence type="ECO:0000313" key="1">
    <source>
        <dbReference type="EMBL" id="CAF2033673.1"/>
    </source>
</evidence>
<feature type="non-terminal residue" evidence="1">
    <location>
        <position position="1"/>
    </location>
</feature>
<dbReference type="EMBL" id="CAJNRE010004280">
    <property type="protein sequence ID" value="CAF2033673.1"/>
    <property type="molecule type" value="Genomic_DNA"/>
</dbReference>
<protein>
    <submittedName>
        <fullName evidence="1">Uncharacterized protein</fullName>
    </submittedName>
</protein>
<proteinExistence type="predicted"/>
<dbReference type="AlphaFoldDB" id="A0A816NCG4"/>